<accession>A0A382Z1M8</accession>
<evidence type="ECO:0000313" key="1">
    <source>
        <dbReference type="EMBL" id="SVD89437.1"/>
    </source>
</evidence>
<name>A0A382Z1M8_9ZZZZ</name>
<proteinExistence type="predicted"/>
<protein>
    <recommendedName>
        <fullName evidence="2">Glycosyltransferase subfamily 4-like N-terminal domain-containing protein</fullName>
    </recommendedName>
</protein>
<reference evidence="1" key="1">
    <citation type="submission" date="2018-05" db="EMBL/GenBank/DDBJ databases">
        <authorList>
            <person name="Lanie J.A."/>
            <person name="Ng W.-L."/>
            <person name="Kazmierczak K.M."/>
            <person name="Andrzejewski T.M."/>
            <person name="Davidsen T.M."/>
            <person name="Wayne K.J."/>
            <person name="Tettelin H."/>
            <person name="Glass J.I."/>
            <person name="Rusch D."/>
            <person name="Podicherti R."/>
            <person name="Tsui H.-C.T."/>
            <person name="Winkler M.E."/>
        </authorList>
    </citation>
    <scope>NUCLEOTIDE SEQUENCE</scope>
</reference>
<sequence>MKIGCIVLGSLFKIGGYQVFTYNLLSQLEKRNHYVKLYVTKSEYIENEPFYESLTFNVDSVSHIHPHLIRFAPFFCRRQILK</sequence>
<organism evidence="1">
    <name type="scientific">marine metagenome</name>
    <dbReference type="NCBI Taxonomy" id="408172"/>
    <lineage>
        <taxon>unclassified sequences</taxon>
        <taxon>metagenomes</taxon>
        <taxon>ecological metagenomes</taxon>
    </lineage>
</organism>
<dbReference type="AlphaFoldDB" id="A0A382Z1M8"/>
<feature type="non-terminal residue" evidence="1">
    <location>
        <position position="82"/>
    </location>
</feature>
<gene>
    <name evidence="1" type="ORF">METZ01_LOCUS442291</name>
</gene>
<dbReference type="Gene3D" id="3.40.50.2000">
    <property type="entry name" value="Glycogen Phosphorylase B"/>
    <property type="match status" value="1"/>
</dbReference>
<evidence type="ECO:0008006" key="2">
    <source>
        <dbReference type="Google" id="ProtNLM"/>
    </source>
</evidence>
<dbReference type="EMBL" id="UINC01180306">
    <property type="protein sequence ID" value="SVD89437.1"/>
    <property type="molecule type" value="Genomic_DNA"/>
</dbReference>